<proteinExistence type="predicted"/>
<gene>
    <name evidence="1" type="ORF">DW192_00420</name>
</gene>
<evidence type="ECO:0000313" key="2">
    <source>
        <dbReference type="Proteomes" id="UP000284548"/>
    </source>
</evidence>
<accession>A0A414YGF5</accession>
<organism evidence="1 2">
    <name type="scientific">Segatella copri</name>
    <dbReference type="NCBI Taxonomy" id="165179"/>
    <lineage>
        <taxon>Bacteria</taxon>
        <taxon>Pseudomonadati</taxon>
        <taxon>Bacteroidota</taxon>
        <taxon>Bacteroidia</taxon>
        <taxon>Bacteroidales</taxon>
        <taxon>Prevotellaceae</taxon>
        <taxon>Segatella</taxon>
    </lineage>
</organism>
<comment type="caution">
    <text evidence="1">The sequence shown here is derived from an EMBL/GenBank/DDBJ whole genome shotgun (WGS) entry which is preliminary data.</text>
</comment>
<protein>
    <submittedName>
        <fullName evidence="1">Uncharacterized protein</fullName>
    </submittedName>
</protein>
<evidence type="ECO:0000313" key="1">
    <source>
        <dbReference type="EMBL" id="RHH85230.1"/>
    </source>
</evidence>
<dbReference type="Proteomes" id="UP000284548">
    <property type="component" value="Unassembled WGS sequence"/>
</dbReference>
<dbReference type="AlphaFoldDB" id="A0A414YGF5"/>
<sequence length="112" mass="12891">MFNAFGHNFKDMTKEELEAKVAKQQSIINDANNEICSYVNDYIESLPYKVGDKVSCSRCNVCWIASIVPERNYARYSGKIDIRINPAKKDGTRSSREFVLWSMEIDSIKKID</sequence>
<reference evidence="1 2" key="1">
    <citation type="submission" date="2018-08" db="EMBL/GenBank/DDBJ databases">
        <title>A genome reference for cultivated species of the human gut microbiota.</title>
        <authorList>
            <person name="Zou Y."/>
            <person name="Xue W."/>
            <person name="Luo G."/>
        </authorList>
    </citation>
    <scope>NUCLEOTIDE SEQUENCE [LARGE SCALE GENOMIC DNA]</scope>
    <source>
        <strain evidence="1 2">AM16-54</strain>
    </source>
</reference>
<dbReference type="EMBL" id="QRKB01000001">
    <property type="protein sequence ID" value="RHH85230.1"/>
    <property type="molecule type" value="Genomic_DNA"/>
</dbReference>
<name>A0A414YGF5_9BACT</name>